<dbReference type="AlphaFoldDB" id="A0AAV6MHG4"/>
<accession>A0AAV6MHG4</accession>
<comment type="caution">
    <text evidence="1">The sequence shown here is derived from an EMBL/GenBank/DDBJ whole genome shotgun (WGS) entry which is preliminary data.</text>
</comment>
<dbReference type="Proteomes" id="UP000685013">
    <property type="component" value="Chromosome 14"/>
</dbReference>
<evidence type="ECO:0000313" key="2">
    <source>
        <dbReference type="Proteomes" id="UP000685013"/>
    </source>
</evidence>
<reference evidence="1 2" key="1">
    <citation type="journal article" date="2021" name="Hortic Res">
        <title>The domestication of Cucurbita argyrosperma as revealed by the genome of its wild relative.</title>
        <authorList>
            <person name="Barrera-Redondo J."/>
            <person name="Sanchez-de la Vega G."/>
            <person name="Aguirre-Liguori J.A."/>
            <person name="Castellanos-Morales G."/>
            <person name="Gutierrez-Guerrero Y.T."/>
            <person name="Aguirre-Dugua X."/>
            <person name="Aguirre-Planter E."/>
            <person name="Tenaillon M.I."/>
            <person name="Lira-Saade R."/>
            <person name="Eguiarte L.E."/>
        </authorList>
    </citation>
    <scope>NUCLEOTIDE SEQUENCE [LARGE SCALE GENOMIC DNA]</scope>
    <source>
        <strain evidence="1">JBR-2021</strain>
    </source>
</reference>
<sequence>MAIGIRQSAIGNWQVGPRFFSSTGRLWSPISPFSIFEGETDRIRNHNPVFNTKRSNSPEAERLEDKLSTTHILVSILFSQFVFCMRTYGVCVNLLFPILRTQKCLIFRLESSSIRLLEN</sequence>
<protein>
    <submittedName>
        <fullName evidence="1">Uncharacterized protein</fullName>
    </submittedName>
</protein>
<proteinExistence type="predicted"/>
<keyword evidence="2" id="KW-1185">Reference proteome</keyword>
<name>A0AAV6MHG4_9ROSI</name>
<organism evidence="1 2">
    <name type="scientific">Cucurbita argyrosperma subsp. sororia</name>
    <dbReference type="NCBI Taxonomy" id="37648"/>
    <lineage>
        <taxon>Eukaryota</taxon>
        <taxon>Viridiplantae</taxon>
        <taxon>Streptophyta</taxon>
        <taxon>Embryophyta</taxon>
        <taxon>Tracheophyta</taxon>
        <taxon>Spermatophyta</taxon>
        <taxon>Magnoliopsida</taxon>
        <taxon>eudicotyledons</taxon>
        <taxon>Gunneridae</taxon>
        <taxon>Pentapetalae</taxon>
        <taxon>rosids</taxon>
        <taxon>fabids</taxon>
        <taxon>Cucurbitales</taxon>
        <taxon>Cucurbitaceae</taxon>
        <taxon>Cucurbiteae</taxon>
        <taxon>Cucurbita</taxon>
    </lineage>
</organism>
<dbReference type="EMBL" id="JAGKQH010000014">
    <property type="protein sequence ID" value="KAG6581708.1"/>
    <property type="molecule type" value="Genomic_DNA"/>
</dbReference>
<evidence type="ECO:0000313" key="1">
    <source>
        <dbReference type="EMBL" id="KAG6581708.1"/>
    </source>
</evidence>
<feature type="non-terminal residue" evidence="1">
    <location>
        <position position="1"/>
    </location>
</feature>
<gene>
    <name evidence="1" type="ORF">SDJN03_21710</name>
</gene>